<dbReference type="SMART" id="SM00456">
    <property type="entry name" value="WW"/>
    <property type="match status" value="1"/>
</dbReference>
<dbReference type="Pfam" id="PF00397">
    <property type="entry name" value="WW"/>
    <property type="match status" value="1"/>
</dbReference>
<evidence type="ECO:0000256" key="1">
    <source>
        <dbReference type="SAM" id="MobiDB-lite"/>
    </source>
</evidence>
<dbReference type="InterPro" id="IPR036533">
    <property type="entry name" value="BAG_dom_sf"/>
</dbReference>
<feature type="compositionally biased region" description="Polar residues" evidence="1">
    <location>
        <begin position="132"/>
        <end position="145"/>
    </location>
</feature>
<feature type="domain" description="WW" evidence="2">
    <location>
        <begin position="29"/>
        <end position="63"/>
    </location>
</feature>
<evidence type="ECO:0000259" key="3">
    <source>
        <dbReference type="PROSITE" id="PS51035"/>
    </source>
</evidence>
<feature type="compositionally biased region" description="Low complexity" evidence="1">
    <location>
        <begin position="180"/>
        <end position="194"/>
    </location>
</feature>
<reference evidence="5" key="1">
    <citation type="submission" date="2025-08" db="UniProtKB">
        <authorList>
            <consortium name="RefSeq"/>
        </authorList>
    </citation>
    <scope>IDENTIFICATION</scope>
    <source>
        <tissue evidence="5">Testes</tissue>
    </source>
</reference>
<feature type="compositionally biased region" description="Basic and acidic residues" evidence="1">
    <location>
        <begin position="168"/>
        <end position="179"/>
    </location>
</feature>
<dbReference type="CDD" id="cd00201">
    <property type="entry name" value="WW"/>
    <property type="match status" value="1"/>
</dbReference>
<feature type="compositionally biased region" description="Basic and acidic residues" evidence="1">
    <location>
        <begin position="295"/>
        <end position="306"/>
    </location>
</feature>
<dbReference type="Pfam" id="PF02179">
    <property type="entry name" value="BAG"/>
    <property type="match status" value="1"/>
</dbReference>
<dbReference type="SMART" id="SM00264">
    <property type="entry name" value="BAG"/>
    <property type="match status" value="1"/>
</dbReference>
<proteinExistence type="predicted"/>
<organism evidence="4 5">
    <name type="scientific">Saccoglossus kowalevskii</name>
    <name type="common">Acorn worm</name>
    <dbReference type="NCBI Taxonomy" id="10224"/>
    <lineage>
        <taxon>Eukaryota</taxon>
        <taxon>Metazoa</taxon>
        <taxon>Hemichordata</taxon>
        <taxon>Enteropneusta</taxon>
        <taxon>Harrimaniidae</taxon>
        <taxon>Saccoglossus</taxon>
    </lineage>
</organism>
<dbReference type="PROSITE" id="PS01159">
    <property type="entry name" value="WW_DOMAIN_1"/>
    <property type="match status" value="1"/>
</dbReference>
<dbReference type="Proteomes" id="UP000694865">
    <property type="component" value="Unplaced"/>
</dbReference>
<dbReference type="PROSITE" id="PS50020">
    <property type="entry name" value="WW_DOMAIN_2"/>
    <property type="match status" value="1"/>
</dbReference>
<evidence type="ECO:0000259" key="2">
    <source>
        <dbReference type="PROSITE" id="PS50020"/>
    </source>
</evidence>
<dbReference type="SUPFAM" id="SSF63491">
    <property type="entry name" value="BAG domain"/>
    <property type="match status" value="1"/>
</dbReference>
<feature type="compositionally biased region" description="Low complexity" evidence="1">
    <location>
        <begin position="268"/>
        <end position="293"/>
    </location>
</feature>
<evidence type="ECO:0000313" key="5">
    <source>
        <dbReference type="RefSeq" id="XP_002741303.1"/>
    </source>
</evidence>
<dbReference type="SUPFAM" id="SSF51045">
    <property type="entry name" value="WW domain"/>
    <property type="match status" value="1"/>
</dbReference>
<feature type="compositionally biased region" description="Polar residues" evidence="1">
    <location>
        <begin position="109"/>
        <end position="120"/>
    </location>
</feature>
<feature type="region of interest" description="Disordered" evidence="1">
    <location>
        <begin position="268"/>
        <end position="315"/>
    </location>
</feature>
<dbReference type="InterPro" id="IPR001202">
    <property type="entry name" value="WW_dom"/>
</dbReference>
<dbReference type="Gene3D" id="1.20.58.120">
    <property type="entry name" value="BAG domain"/>
    <property type="match status" value="1"/>
</dbReference>
<keyword evidence="4" id="KW-1185">Reference proteome</keyword>
<name>A0ABM0H070_SACKO</name>
<feature type="compositionally biased region" description="Polar residues" evidence="1">
    <location>
        <begin position="80"/>
        <end position="99"/>
    </location>
</feature>
<dbReference type="GeneID" id="100370983"/>
<dbReference type="InterPro" id="IPR003103">
    <property type="entry name" value="BAG_domain"/>
</dbReference>
<feature type="domain" description="BAG" evidence="3">
    <location>
        <begin position="317"/>
        <end position="394"/>
    </location>
</feature>
<dbReference type="Gene3D" id="2.20.70.10">
    <property type="match status" value="1"/>
</dbReference>
<dbReference type="InterPro" id="IPR036020">
    <property type="entry name" value="WW_dom_sf"/>
</dbReference>
<protein>
    <submittedName>
        <fullName evidence="5">Cyclin-dependent serine/threonine-protein kinase DDB_G0272797/DDB_G0274007-like</fullName>
    </submittedName>
</protein>
<evidence type="ECO:0000313" key="4">
    <source>
        <dbReference type="Proteomes" id="UP000694865"/>
    </source>
</evidence>
<dbReference type="PROSITE" id="PS51035">
    <property type="entry name" value="BAG"/>
    <property type="match status" value="1"/>
</dbReference>
<feature type="region of interest" description="Disordered" evidence="1">
    <location>
        <begin position="53"/>
        <end position="194"/>
    </location>
</feature>
<dbReference type="RefSeq" id="XP_002741303.1">
    <property type="nucleotide sequence ID" value="XM_002741257.2"/>
</dbReference>
<accession>A0ABM0H070</accession>
<sequence>MAHRSDYTADVANTFNEGRFRVHNPTPQNPLPEGWEMLHDTKSGWPFFIDHNTKRTTWQDPRRSRPSSRPANATGVPSAPVSSSYYTYLDNPQTRQSHGASDRIEQIHNPDNTSQRQPTVRNIPIEIVERNPSAQTNKNHQSPAAQVTHRSERIIPIQVQEPAARQSYDSRPDEFRAEQRQQLQQQQEYLKQQQQQQHQEKLLQQQHMRQQQEEQLLRQQQQQEHLRQQQYQQQQQEHLRQQQYQQQQEHLRQQQYQQQQQQEHLRQQQYQQQQQEHLRQQQHQQYQQQQQEQGKAARFEDNHEESTPTSKQPTLPQLVVIQKVLDDTSTLLDRVENFSGKEKNKEYLYLEEFLTRNLLKLDNIESNGNEEIRVCRRNGVRNVQQCLDILESKLKK</sequence>
<gene>
    <name evidence="5" type="primary">LOC100370983</name>
</gene>